<dbReference type="Pfam" id="PF07510">
    <property type="entry name" value="GmrSD_C"/>
    <property type="match status" value="1"/>
</dbReference>
<evidence type="ECO:0000259" key="2">
    <source>
        <dbReference type="Pfam" id="PF07510"/>
    </source>
</evidence>
<organism evidence="3 4">
    <name type="scientific">Falsirhodobacter algicola</name>
    <dbReference type="NCBI Taxonomy" id="2692330"/>
    <lineage>
        <taxon>Bacteria</taxon>
        <taxon>Pseudomonadati</taxon>
        <taxon>Pseudomonadota</taxon>
        <taxon>Alphaproteobacteria</taxon>
        <taxon>Rhodobacterales</taxon>
        <taxon>Paracoccaceae</taxon>
        <taxon>Falsirhodobacter</taxon>
    </lineage>
</organism>
<feature type="domain" description="GmrSD restriction endonucleases C-terminal" evidence="2">
    <location>
        <begin position="431"/>
        <end position="555"/>
    </location>
</feature>
<dbReference type="RefSeq" id="WP_211783410.1">
    <property type="nucleotide sequence ID" value="NZ_CP047289.1"/>
</dbReference>
<evidence type="ECO:0000259" key="1">
    <source>
        <dbReference type="Pfam" id="PF03235"/>
    </source>
</evidence>
<dbReference type="PANTHER" id="PTHR35149">
    <property type="entry name" value="SLL5132 PROTEIN"/>
    <property type="match status" value="1"/>
</dbReference>
<feature type="domain" description="GmrSD restriction endonucleases N-terminal" evidence="1">
    <location>
        <begin position="12"/>
        <end position="234"/>
    </location>
</feature>
<gene>
    <name evidence="3" type="ORF">GR316_07855</name>
</gene>
<dbReference type="AlphaFoldDB" id="A0A8J8SKP6"/>
<dbReference type="EMBL" id="CP047289">
    <property type="protein sequence ID" value="QUS36190.1"/>
    <property type="molecule type" value="Genomic_DNA"/>
</dbReference>
<evidence type="ECO:0000313" key="3">
    <source>
        <dbReference type="EMBL" id="QUS36190.1"/>
    </source>
</evidence>
<accession>A0A8J8SKP6</accession>
<dbReference type="Pfam" id="PF03235">
    <property type="entry name" value="GmrSD_N"/>
    <property type="match status" value="1"/>
</dbReference>
<reference evidence="3" key="1">
    <citation type="submission" date="2020-01" db="EMBL/GenBank/DDBJ databases">
        <authorList>
            <person name="Yang Y."/>
            <person name="Kwon Y.M."/>
        </authorList>
    </citation>
    <scope>NUCLEOTIDE SEQUENCE</scope>
    <source>
        <strain evidence="3">PG104</strain>
    </source>
</reference>
<keyword evidence="4" id="KW-1185">Reference proteome</keyword>
<sequence>MKIESSDTNVERLFTSDFLVIPRFQRPYSWDDENLEDFWNDVVQAEGEDYFIGSMVLYQSGRQQYGVVDGQQRLTTITILLCVIRNAFQQLGSENLAKGLHALIERGDRDSVNRYVVMTETSYPFFAEEIQKFDEKDFETEPQREEKRLQASYNFFEKRVLGILHSVDIDSAISKDDKLESKITRLKELRDSVLFLSLIRIELDNEDDAYLIFETLNTRGKDLALSDLLKNHFLKTMKGKGSVDSAKELWNKILSTINGSEVDIDPDTFFTHSWSSKFEATTQQKAYKKIKYAVKAKNAKDQLKGFVTDSEHYVAIFNPEQGWGKSQKEIIASLRAMRIFKISQHTPGVLSLVRATKSGLISERTLKRALKAIEDFHFLFTAVTSSRSSGGISAMYSSFGRKLFEASDSNAAGVIINDLIDKLEERKPSLSEFLAGFEQLTFTSQNTKQSSLVRYILQKLAKHQKLTFSDDAADLTIEHIYPQTKIDGTWTADIVGSLGNLILLTQKDNGKLKDDDFEKKVVVLNAINSSVPEDVLNAPDWTIERVQSRTKELAETSYNEIWKIK</sequence>
<proteinExistence type="predicted"/>
<protein>
    <submittedName>
        <fullName evidence="3">DUF262 domain-containing protein</fullName>
    </submittedName>
</protein>
<dbReference type="InterPro" id="IPR011089">
    <property type="entry name" value="GmrSD_C"/>
</dbReference>
<dbReference type="KEGG" id="fap:GR316_07855"/>
<name>A0A8J8SKP6_9RHOB</name>
<dbReference type="PANTHER" id="PTHR35149:SF2">
    <property type="entry name" value="DUF262 DOMAIN-CONTAINING PROTEIN"/>
    <property type="match status" value="1"/>
</dbReference>
<evidence type="ECO:0000313" key="4">
    <source>
        <dbReference type="Proteomes" id="UP000679284"/>
    </source>
</evidence>
<dbReference type="InterPro" id="IPR004919">
    <property type="entry name" value="GmrSD_N"/>
</dbReference>
<dbReference type="Proteomes" id="UP000679284">
    <property type="component" value="Chromosome"/>
</dbReference>